<feature type="chain" id="PRO_5043343899" description="Fibronectin type-III domain-containing protein" evidence="2">
    <location>
        <begin position="20"/>
        <end position="589"/>
    </location>
</feature>
<dbReference type="Proteomes" id="UP001501920">
    <property type="component" value="Chromosome 24"/>
</dbReference>
<feature type="domain" description="Fibronectin type-III" evidence="3">
    <location>
        <begin position="409"/>
        <end position="497"/>
    </location>
</feature>
<evidence type="ECO:0000313" key="5">
    <source>
        <dbReference type="Proteomes" id="UP001501920"/>
    </source>
</evidence>
<reference evidence="4 5" key="1">
    <citation type="submission" date="2020-10" db="EMBL/GenBank/DDBJ databases">
        <title>Pygocentrus nattereri (red-bellied piranha) genome, fPygNat1, primary haplotype.</title>
        <authorList>
            <person name="Myers G."/>
            <person name="Meyer A."/>
            <person name="Karagic N."/>
            <person name="Pippel M."/>
            <person name="Winkler S."/>
            <person name="Tracey A."/>
            <person name="Wood J."/>
            <person name="Formenti G."/>
            <person name="Howe K."/>
            <person name="Fedrigo O."/>
            <person name="Jarvis E.D."/>
        </authorList>
    </citation>
    <scope>NUCLEOTIDE SEQUENCE [LARGE SCALE GENOMIC DNA]</scope>
</reference>
<dbReference type="GeneTree" id="ENSGT00940000165368"/>
<dbReference type="PANTHER" id="PTHR46708:SF2">
    <property type="entry name" value="FIBRONECTIN TYPE-III DOMAIN-CONTAINING PROTEIN"/>
    <property type="match status" value="1"/>
</dbReference>
<feature type="domain" description="Fibronectin type-III" evidence="3">
    <location>
        <begin position="316"/>
        <end position="408"/>
    </location>
</feature>
<evidence type="ECO:0000313" key="4">
    <source>
        <dbReference type="Ensembl" id="ENSPNAP00000019185.2"/>
    </source>
</evidence>
<proteinExistence type="predicted"/>
<dbReference type="AlphaFoldDB" id="A0A3B4D6Q3"/>
<evidence type="ECO:0000256" key="2">
    <source>
        <dbReference type="SAM" id="SignalP"/>
    </source>
</evidence>
<dbReference type="Gene3D" id="2.60.40.10">
    <property type="entry name" value="Immunoglobulins"/>
    <property type="match status" value="5"/>
</dbReference>
<dbReference type="SUPFAM" id="SSF49265">
    <property type="entry name" value="Fibronectin type III"/>
    <property type="match status" value="4"/>
</dbReference>
<sequence>MGRLVLLLSLCHCVALVKSQSSSVPTSSPTSTVTSNSATTRTATTMLQKPPSVDNVTVKSRSETALTLEWNKVDNSNVYSYRLTDYNGININISGSEGDSIVTHTVSALSPGTKYSFTLYTVFEGVESIGYNFSSVTTPSNVDSVSVKSRSKTALTLEWNKVNNSNVYSYRLTDYNGININISESEGDSVVTHTVSALAPGTKYSFTLYTVFEGVESRGYNFSSVTTPSNVHSVSVKSRSETALTLEWNKVNNSTVYSYRLTDYNGININISESEGDSVVTHTVSALAPGTKYSFTLYTVFEGVESSGYNFSSVTTPSNVHSVSVKSRSETALTLEWNKVNNSNVYSYRLTDYNGININISESEGDSVVTQTVSSLSPGTKYSFTLYTVFEGVESSAYNFSSVTTPSNVHSVSVKSRTETALTLEWNKVNNNNVYSYRLTDYNGININISESERDSVVTHTISALSPGTKYSFTLYTVFEGVESSGHTFSNVTIPATVTDLHCKYASGGYGLVLGWGPPVGERMSVLINMKGRIFTASGESLSIGGLQPAQWYTLTVTAESEGIQSLEVSITCQTDPRGERGCICGYSV</sequence>
<keyword evidence="5" id="KW-1185">Reference proteome</keyword>
<dbReference type="CDD" id="cd00063">
    <property type="entry name" value="FN3"/>
    <property type="match status" value="5"/>
</dbReference>
<organism evidence="4 5">
    <name type="scientific">Pygocentrus nattereri</name>
    <name type="common">Red-bellied piranha</name>
    <dbReference type="NCBI Taxonomy" id="42514"/>
    <lineage>
        <taxon>Eukaryota</taxon>
        <taxon>Metazoa</taxon>
        <taxon>Chordata</taxon>
        <taxon>Craniata</taxon>
        <taxon>Vertebrata</taxon>
        <taxon>Euteleostomi</taxon>
        <taxon>Actinopterygii</taxon>
        <taxon>Neopterygii</taxon>
        <taxon>Teleostei</taxon>
        <taxon>Ostariophysi</taxon>
        <taxon>Characiformes</taxon>
        <taxon>Characoidei</taxon>
        <taxon>Pygocentrus</taxon>
    </lineage>
</organism>
<feature type="signal peptide" evidence="2">
    <location>
        <begin position="1"/>
        <end position="19"/>
    </location>
</feature>
<dbReference type="Pfam" id="PF00041">
    <property type="entry name" value="fn3"/>
    <property type="match status" value="5"/>
</dbReference>
<dbReference type="InterPro" id="IPR050991">
    <property type="entry name" value="ECM_Regulatory_Proteins"/>
</dbReference>
<reference evidence="4" key="2">
    <citation type="submission" date="2025-08" db="UniProtKB">
        <authorList>
            <consortium name="Ensembl"/>
        </authorList>
    </citation>
    <scope>IDENTIFICATION</scope>
</reference>
<name>A0A3B4D6Q3_PYGNA</name>
<dbReference type="InterPro" id="IPR036116">
    <property type="entry name" value="FN3_sf"/>
</dbReference>
<feature type="domain" description="Fibronectin type-III" evidence="3">
    <location>
        <begin position="138"/>
        <end position="230"/>
    </location>
</feature>
<accession>A0A3B4D6Q3</accession>
<evidence type="ECO:0000256" key="1">
    <source>
        <dbReference type="ARBA" id="ARBA00022737"/>
    </source>
</evidence>
<dbReference type="PANTHER" id="PTHR46708">
    <property type="entry name" value="TENASCIN"/>
    <property type="match status" value="1"/>
</dbReference>
<dbReference type="SMART" id="SM00060">
    <property type="entry name" value="FN3"/>
    <property type="match status" value="6"/>
</dbReference>
<dbReference type="OMA" id="INDWATW"/>
<evidence type="ECO:0000259" key="3">
    <source>
        <dbReference type="PROSITE" id="PS50853"/>
    </source>
</evidence>
<dbReference type="PROSITE" id="PS50853">
    <property type="entry name" value="FN3"/>
    <property type="match status" value="3"/>
</dbReference>
<reference evidence="4" key="3">
    <citation type="submission" date="2025-09" db="UniProtKB">
        <authorList>
            <consortium name="Ensembl"/>
        </authorList>
    </citation>
    <scope>IDENTIFICATION</scope>
</reference>
<dbReference type="InterPro" id="IPR003961">
    <property type="entry name" value="FN3_dom"/>
</dbReference>
<protein>
    <recommendedName>
        <fullName evidence="3">Fibronectin type-III domain-containing protein</fullName>
    </recommendedName>
</protein>
<keyword evidence="1" id="KW-0677">Repeat</keyword>
<keyword evidence="2" id="KW-0732">Signal</keyword>
<dbReference type="STRING" id="42514.ENSPNAP00000019185"/>
<dbReference type="Ensembl" id="ENSPNAT00000028844.2">
    <property type="protein sequence ID" value="ENSPNAP00000019185.2"/>
    <property type="gene ID" value="ENSPNAG00000025702.2"/>
</dbReference>
<dbReference type="InterPro" id="IPR013783">
    <property type="entry name" value="Ig-like_fold"/>
</dbReference>